<dbReference type="Pfam" id="PF11174">
    <property type="entry name" value="DUF2970"/>
    <property type="match status" value="1"/>
</dbReference>
<reference evidence="3" key="1">
    <citation type="journal article" date="2019" name="Int. J. Syst. Evol. Microbiol.">
        <title>The Global Catalogue of Microorganisms (GCM) 10K type strain sequencing project: providing services to taxonomists for standard genome sequencing and annotation.</title>
        <authorList>
            <consortium name="The Broad Institute Genomics Platform"/>
            <consortium name="The Broad Institute Genome Sequencing Center for Infectious Disease"/>
            <person name="Wu L."/>
            <person name="Ma J."/>
        </authorList>
    </citation>
    <scope>NUCLEOTIDE SEQUENCE [LARGE SCALE GENOMIC DNA]</scope>
    <source>
        <strain evidence="3">CGMCC 1.13666</strain>
    </source>
</reference>
<sequence>MMWQVIKSVLAAFFGVQKERQRRRDFEGGRPADFILVGLLVAGGLVILVAVVAVLAAR</sequence>
<gene>
    <name evidence="2" type="ORF">ACFQH5_13315</name>
</gene>
<organism evidence="2 3">
    <name type="scientific">Halomonas salifodinae</name>
    <dbReference type="NCBI Taxonomy" id="438745"/>
    <lineage>
        <taxon>Bacteria</taxon>
        <taxon>Pseudomonadati</taxon>
        <taxon>Pseudomonadota</taxon>
        <taxon>Gammaproteobacteria</taxon>
        <taxon>Oceanospirillales</taxon>
        <taxon>Halomonadaceae</taxon>
        <taxon>Halomonas</taxon>
    </lineage>
</organism>
<comment type="caution">
    <text evidence="2">The sequence shown here is derived from an EMBL/GenBank/DDBJ whole genome shotgun (WGS) entry which is preliminary data.</text>
</comment>
<keyword evidence="1" id="KW-1133">Transmembrane helix</keyword>
<name>A0ABW2EX32_9GAMM</name>
<dbReference type="InterPro" id="IPR021344">
    <property type="entry name" value="DUF2970"/>
</dbReference>
<evidence type="ECO:0000313" key="3">
    <source>
        <dbReference type="Proteomes" id="UP001596411"/>
    </source>
</evidence>
<protein>
    <submittedName>
        <fullName evidence="2">DUF2970 domain-containing protein</fullName>
    </submittedName>
</protein>
<keyword evidence="1" id="KW-0812">Transmembrane</keyword>
<dbReference type="RefSeq" id="WP_346060469.1">
    <property type="nucleotide sequence ID" value="NZ_BAAADR010000001.1"/>
</dbReference>
<dbReference type="EMBL" id="JBHSZP010000026">
    <property type="protein sequence ID" value="MFC7090530.1"/>
    <property type="molecule type" value="Genomic_DNA"/>
</dbReference>
<proteinExistence type="predicted"/>
<accession>A0ABW2EX32</accession>
<evidence type="ECO:0000256" key="1">
    <source>
        <dbReference type="SAM" id="Phobius"/>
    </source>
</evidence>
<evidence type="ECO:0000313" key="2">
    <source>
        <dbReference type="EMBL" id="MFC7090530.1"/>
    </source>
</evidence>
<keyword evidence="3" id="KW-1185">Reference proteome</keyword>
<feature type="transmembrane region" description="Helical" evidence="1">
    <location>
        <begin position="34"/>
        <end position="57"/>
    </location>
</feature>
<keyword evidence="1" id="KW-0472">Membrane</keyword>
<dbReference type="Proteomes" id="UP001596411">
    <property type="component" value="Unassembled WGS sequence"/>
</dbReference>